<evidence type="ECO:0000256" key="6">
    <source>
        <dbReference type="SAM" id="Phobius"/>
    </source>
</evidence>
<keyword evidence="3" id="KW-0808">Transferase</keyword>
<dbReference type="InterPro" id="IPR003594">
    <property type="entry name" value="HATPase_dom"/>
</dbReference>
<comment type="catalytic activity">
    <reaction evidence="1">
        <text>ATP + protein L-histidine = ADP + protein N-phospho-L-histidine.</text>
        <dbReference type="EC" id="2.7.13.3"/>
    </reaction>
</comment>
<feature type="transmembrane region" description="Helical" evidence="6">
    <location>
        <begin position="59"/>
        <end position="80"/>
    </location>
</feature>
<keyword evidence="6" id="KW-0812">Transmembrane</keyword>
<dbReference type="GO" id="GO:0004673">
    <property type="term" value="F:protein histidine kinase activity"/>
    <property type="evidence" value="ECO:0007669"/>
    <property type="project" value="UniProtKB-EC"/>
</dbReference>
<dbReference type="InterPro" id="IPR036890">
    <property type="entry name" value="HATPase_C_sf"/>
</dbReference>
<feature type="transmembrane region" description="Helical" evidence="6">
    <location>
        <begin position="92"/>
        <end position="115"/>
    </location>
</feature>
<proteinExistence type="predicted"/>
<dbReference type="PANTHER" id="PTHR24421:SF10">
    <property type="entry name" value="NITRATE_NITRITE SENSOR PROTEIN NARQ"/>
    <property type="match status" value="1"/>
</dbReference>
<dbReference type="GO" id="GO:0000160">
    <property type="term" value="P:phosphorelay signal transduction system"/>
    <property type="evidence" value="ECO:0007669"/>
    <property type="project" value="UniProtKB-KW"/>
</dbReference>
<accession>A0AB39BEN3</accession>
<keyword evidence="4 8" id="KW-0418">Kinase</keyword>
<keyword evidence="6" id="KW-1133">Transmembrane helix</keyword>
<sequence>MTDTTSARDRIDDRTVTILAFGVVMVIFAVGISVQTVYVLGIQPSWQEGRTPVAETLNLAVRLSANFAAVGLGILGIALLDPQERRLPGRLCTGAVIAVGAAALRGALQLGLGIYAPSQISEVTAEIITASIAVAISLAIALALTDARRRLRTEERAYAEQTVRAAAALEALQGEELRVRREVADGLHGTVQQRFIVLGARLEGAIAAVDPLEGGSEVAAELRGIRDDLASLRRQDLRTMSELLYPARLDQGTVPAVRALFQRIPTSIATSLRVSDEVVALEGEGNRVLPAERRLLIVRIVEEALSNALKHGRATAVELELTVDPAGAFVLAFDDDGIGLPAEPSELGLSGLGRLQRQLDHIDGRLELQSSPLGGARVLGVVPR</sequence>
<dbReference type="Pfam" id="PF02518">
    <property type="entry name" value="HATPase_c"/>
    <property type="match status" value="1"/>
</dbReference>
<name>A0AB39BEN3_9MICO</name>
<dbReference type="Gene3D" id="3.30.565.10">
    <property type="entry name" value="Histidine kinase-like ATPase, C-terminal domain"/>
    <property type="match status" value="1"/>
</dbReference>
<dbReference type="RefSeq" id="WP_368497411.1">
    <property type="nucleotide sequence ID" value="NZ_CP162511.1"/>
</dbReference>
<dbReference type="EC" id="2.7.13.3" evidence="2"/>
<gene>
    <name evidence="8" type="ORF">ABFY20_17135</name>
</gene>
<feature type="transmembrane region" description="Helical" evidence="6">
    <location>
        <begin position="127"/>
        <end position="145"/>
    </location>
</feature>
<organism evidence="8">
    <name type="scientific">Herbiconiux sp. A18JL235</name>
    <dbReference type="NCBI Taxonomy" id="3152363"/>
    <lineage>
        <taxon>Bacteria</taxon>
        <taxon>Bacillati</taxon>
        <taxon>Actinomycetota</taxon>
        <taxon>Actinomycetes</taxon>
        <taxon>Micrococcales</taxon>
        <taxon>Microbacteriaceae</taxon>
        <taxon>Herbiconiux</taxon>
    </lineage>
</organism>
<evidence type="ECO:0000256" key="4">
    <source>
        <dbReference type="ARBA" id="ARBA00022777"/>
    </source>
</evidence>
<keyword evidence="5" id="KW-0902">Two-component regulatory system</keyword>
<evidence type="ECO:0000256" key="5">
    <source>
        <dbReference type="ARBA" id="ARBA00023012"/>
    </source>
</evidence>
<protein>
    <recommendedName>
        <fullName evidence="2">histidine kinase</fullName>
        <ecNumber evidence="2">2.7.13.3</ecNumber>
    </recommendedName>
</protein>
<dbReference type="SUPFAM" id="SSF55874">
    <property type="entry name" value="ATPase domain of HSP90 chaperone/DNA topoisomerase II/histidine kinase"/>
    <property type="match status" value="1"/>
</dbReference>
<feature type="domain" description="Histidine kinase/HSP90-like ATPase" evidence="7">
    <location>
        <begin position="296"/>
        <end position="378"/>
    </location>
</feature>
<feature type="transmembrane region" description="Helical" evidence="6">
    <location>
        <begin position="16"/>
        <end position="39"/>
    </location>
</feature>
<evidence type="ECO:0000256" key="1">
    <source>
        <dbReference type="ARBA" id="ARBA00000085"/>
    </source>
</evidence>
<evidence type="ECO:0000259" key="7">
    <source>
        <dbReference type="Pfam" id="PF02518"/>
    </source>
</evidence>
<evidence type="ECO:0000256" key="2">
    <source>
        <dbReference type="ARBA" id="ARBA00012438"/>
    </source>
</evidence>
<dbReference type="InterPro" id="IPR050482">
    <property type="entry name" value="Sensor_HK_TwoCompSys"/>
</dbReference>
<dbReference type="AlphaFoldDB" id="A0AB39BEN3"/>
<dbReference type="PANTHER" id="PTHR24421">
    <property type="entry name" value="NITRATE/NITRITE SENSOR PROTEIN NARX-RELATED"/>
    <property type="match status" value="1"/>
</dbReference>
<reference evidence="8" key="1">
    <citation type="submission" date="2024-05" db="EMBL/GenBank/DDBJ databases">
        <title>Herbiconiux sp. A18JL235.</title>
        <authorList>
            <person name="Zhang G."/>
        </authorList>
    </citation>
    <scope>NUCLEOTIDE SEQUENCE</scope>
    <source>
        <strain evidence="8">A18JL235</strain>
    </source>
</reference>
<evidence type="ECO:0000256" key="3">
    <source>
        <dbReference type="ARBA" id="ARBA00022679"/>
    </source>
</evidence>
<dbReference type="EMBL" id="CP162511">
    <property type="protein sequence ID" value="XDI05032.1"/>
    <property type="molecule type" value="Genomic_DNA"/>
</dbReference>
<evidence type="ECO:0000313" key="8">
    <source>
        <dbReference type="EMBL" id="XDI05032.1"/>
    </source>
</evidence>
<keyword evidence="6" id="KW-0472">Membrane</keyword>